<dbReference type="GeneTree" id="ENSGT00940000164634"/>
<keyword evidence="5" id="KW-0325">Glycoprotein</keyword>
<evidence type="ECO:0000256" key="5">
    <source>
        <dbReference type="ARBA" id="ARBA00023180"/>
    </source>
</evidence>
<reference evidence="7" key="1">
    <citation type="submission" date="2025-08" db="UniProtKB">
        <authorList>
            <consortium name="Ensembl"/>
        </authorList>
    </citation>
    <scope>IDENTIFICATION</scope>
</reference>
<keyword evidence="8" id="KW-1185">Reference proteome</keyword>
<dbReference type="AlphaFoldDB" id="A0A8C5LPY2"/>
<sequence>MGFGPCASKCCLISFGLIYWAASGFLGYVAYKLYHEYQQYKEFLDPTYMELPASLLIIIAVAMFFIGGTGLMVAIEKSKYAWRCFVFLSFIIVLTWITGLSVGIHYKNKLNPHLERNMNELFQKYDGESAQSSTVDSIQERLQCCGLKNYTYWENSTWHIQHNNSVPHSCCKNNATTCTGSLDHLEQINTRGCESDLERDVHKLLGNVMYIILGFGAVEVSSLHITILLRILEDIYY</sequence>
<evidence type="ECO:0000256" key="4">
    <source>
        <dbReference type="ARBA" id="ARBA00023136"/>
    </source>
</evidence>
<evidence type="ECO:0000256" key="3">
    <source>
        <dbReference type="ARBA" id="ARBA00022989"/>
    </source>
</evidence>
<organism evidence="7 8">
    <name type="scientific">Leptobrachium leishanense</name>
    <name type="common">Leishan spiny toad</name>
    <dbReference type="NCBI Taxonomy" id="445787"/>
    <lineage>
        <taxon>Eukaryota</taxon>
        <taxon>Metazoa</taxon>
        <taxon>Chordata</taxon>
        <taxon>Craniata</taxon>
        <taxon>Vertebrata</taxon>
        <taxon>Euteleostomi</taxon>
        <taxon>Amphibia</taxon>
        <taxon>Batrachia</taxon>
        <taxon>Anura</taxon>
        <taxon>Pelobatoidea</taxon>
        <taxon>Megophryidae</taxon>
        <taxon>Leptobrachium</taxon>
    </lineage>
</organism>
<evidence type="ECO:0008006" key="9">
    <source>
        <dbReference type="Google" id="ProtNLM"/>
    </source>
</evidence>
<comment type="subcellular location">
    <subcellularLocation>
        <location evidence="1">Membrane</location>
        <topology evidence="1">Multi-pass membrane protein</topology>
    </subcellularLocation>
</comment>
<reference evidence="7" key="2">
    <citation type="submission" date="2025-09" db="UniProtKB">
        <authorList>
            <consortium name="Ensembl"/>
        </authorList>
    </citation>
    <scope>IDENTIFICATION</scope>
</reference>
<evidence type="ECO:0000256" key="1">
    <source>
        <dbReference type="ARBA" id="ARBA00004141"/>
    </source>
</evidence>
<dbReference type="Gene3D" id="1.10.1450.10">
    <property type="entry name" value="Tetraspanin"/>
    <property type="match status" value="1"/>
</dbReference>
<dbReference type="OrthoDB" id="9993879at2759"/>
<evidence type="ECO:0000256" key="2">
    <source>
        <dbReference type="ARBA" id="ARBA00022692"/>
    </source>
</evidence>
<protein>
    <recommendedName>
        <fullName evidence="9">Tetraspanin</fullName>
    </recommendedName>
</protein>
<dbReference type="GO" id="GO:0005886">
    <property type="term" value="C:plasma membrane"/>
    <property type="evidence" value="ECO:0007669"/>
    <property type="project" value="TreeGrafter"/>
</dbReference>
<feature type="transmembrane region" description="Helical" evidence="6">
    <location>
        <begin position="12"/>
        <end position="31"/>
    </location>
</feature>
<evidence type="ECO:0000256" key="6">
    <source>
        <dbReference type="SAM" id="Phobius"/>
    </source>
</evidence>
<keyword evidence="4 6" id="KW-0472">Membrane</keyword>
<feature type="transmembrane region" description="Helical" evidence="6">
    <location>
        <begin position="85"/>
        <end position="106"/>
    </location>
</feature>
<feature type="transmembrane region" description="Helical" evidence="6">
    <location>
        <begin position="51"/>
        <end position="73"/>
    </location>
</feature>
<dbReference type="PANTHER" id="PTHR19282">
    <property type="entry name" value="TETRASPANIN"/>
    <property type="match status" value="1"/>
</dbReference>
<evidence type="ECO:0000313" key="7">
    <source>
        <dbReference type="Ensembl" id="ENSLLEP00000001514.1"/>
    </source>
</evidence>
<dbReference type="PANTHER" id="PTHR19282:SF120">
    <property type="entry name" value="TETRASPANIN-36"/>
    <property type="match status" value="1"/>
</dbReference>
<dbReference type="Pfam" id="PF00335">
    <property type="entry name" value="Tetraspanin"/>
    <property type="match status" value="1"/>
</dbReference>
<dbReference type="FunFam" id="1.10.1450.10:FF:000029">
    <property type="entry name" value="Tetraspanin"/>
    <property type="match status" value="1"/>
</dbReference>
<dbReference type="Ensembl" id="ENSLLET00000001591.1">
    <property type="protein sequence ID" value="ENSLLEP00000001514.1"/>
    <property type="gene ID" value="ENSLLEG00000000981.1"/>
</dbReference>
<dbReference type="InterPro" id="IPR008952">
    <property type="entry name" value="Tetraspanin_EC2_sf"/>
</dbReference>
<keyword evidence="3 6" id="KW-1133">Transmembrane helix</keyword>
<keyword evidence="2 6" id="KW-0812">Transmembrane</keyword>
<dbReference type="Proteomes" id="UP000694569">
    <property type="component" value="Unplaced"/>
</dbReference>
<accession>A0A8C5LPY2</accession>
<evidence type="ECO:0000313" key="8">
    <source>
        <dbReference type="Proteomes" id="UP000694569"/>
    </source>
</evidence>
<dbReference type="InterPro" id="IPR018499">
    <property type="entry name" value="Tetraspanin/Peripherin"/>
</dbReference>
<name>A0A8C5LPY2_9ANUR</name>
<feature type="transmembrane region" description="Helical" evidence="6">
    <location>
        <begin position="208"/>
        <end position="232"/>
    </location>
</feature>
<proteinExistence type="predicted"/>
<dbReference type="SUPFAM" id="SSF48652">
    <property type="entry name" value="Tetraspanin"/>
    <property type="match status" value="1"/>
</dbReference>